<dbReference type="InterPro" id="IPR001638">
    <property type="entry name" value="Solute-binding_3/MltF_N"/>
</dbReference>
<evidence type="ECO:0000256" key="3">
    <source>
        <dbReference type="SAM" id="SignalP"/>
    </source>
</evidence>
<comment type="caution">
    <text evidence="5">The sequence shown here is derived from an EMBL/GenBank/DDBJ whole genome shotgun (WGS) entry which is preliminary data.</text>
</comment>
<dbReference type="SUPFAM" id="SSF53850">
    <property type="entry name" value="Periplasmic binding protein-like II"/>
    <property type="match status" value="1"/>
</dbReference>
<dbReference type="EMBL" id="CABFWF030000018">
    <property type="protein sequence ID" value="CAD7053796.1"/>
    <property type="molecule type" value="Genomic_DNA"/>
</dbReference>
<proteinExistence type="predicted"/>
<gene>
    <name evidence="5" type="ORF">REJC140_02046</name>
</gene>
<sequence length="296" mass="32277">MKRPAWVGEMASTVLRRFLSFVVVACAGLVLPLQAQAQTAGLGAAGELVDPDVLRVCADPSNMPFTDESGEGFEDKLAKMVATATGRSSVAYTWFPSITGFVRNTLGANRCDIIMGYAQGDELVQNTNAYYRSSYVLVYRKDGDLAGVETLTDARLADKRIGVVEGTPPSANMAAAKLMRKAKVYPLMVDTRIAPSMAEVMIGDMLKGVIDAAVIWGPMAGYYVEKSGADLAVVPLIKEKGGQRMTYRITMGVRPSDQEWKRTLNTFIREHQADINKLLLDYGVPLLDEKDHSITQ</sequence>
<comment type="subcellular location">
    <subcellularLocation>
        <location evidence="1">Periplasm</location>
    </subcellularLocation>
</comment>
<dbReference type="PANTHER" id="PTHR35936:SF17">
    <property type="entry name" value="ARGININE-BINDING EXTRACELLULAR PROTEIN ARTP"/>
    <property type="match status" value="1"/>
</dbReference>
<protein>
    <submittedName>
        <fullName evidence="5">Quinoprotein dehydrogenase-associated putative ABC transporter substrate-binding protein</fullName>
    </submittedName>
</protein>
<organism evidence="5 6">
    <name type="scientific">Pseudorhizobium endolithicum</name>
    <dbReference type="NCBI Taxonomy" id="1191678"/>
    <lineage>
        <taxon>Bacteria</taxon>
        <taxon>Pseudomonadati</taxon>
        <taxon>Pseudomonadota</taxon>
        <taxon>Alphaproteobacteria</taxon>
        <taxon>Hyphomicrobiales</taxon>
        <taxon>Rhizobiaceae</taxon>
        <taxon>Rhizobium/Agrobacterium group</taxon>
        <taxon>Pseudorhizobium</taxon>
    </lineage>
</organism>
<reference evidence="5 6" key="1">
    <citation type="submission" date="2020-11" db="EMBL/GenBank/DDBJ databases">
        <authorList>
            <person name="Lassalle F."/>
        </authorList>
    </citation>
    <scope>NUCLEOTIDE SEQUENCE [LARGE SCALE GENOMIC DNA]</scope>
    <source>
        <strain evidence="5 6">JC140</strain>
    </source>
</reference>
<evidence type="ECO:0000256" key="1">
    <source>
        <dbReference type="ARBA" id="ARBA00004418"/>
    </source>
</evidence>
<feature type="domain" description="Solute-binding protein family 3/N-terminal" evidence="4">
    <location>
        <begin position="53"/>
        <end position="286"/>
    </location>
</feature>
<feature type="chain" id="PRO_5046415712" evidence="3">
    <location>
        <begin position="38"/>
        <end position="296"/>
    </location>
</feature>
<accession>A0ABM8PXF0</accession>
<dbReference type="InterPro" id="IPR022448">
    <property type="entry name" value="Quinoprotein_dehydrogenase"/>
</dbReference>
<evidence type="ECO:0000313" key="5">
    <source>
        <dbReference type="EMBL" id="CAD7053796.1"/>
    </source>
</evidence>
<feature type="signal peptide" evidence="3">
    <location>
        <begin position="1"/>
        <end position="37"/>
    </location>
</feature>
<dbReference type="SMART" id="SM00062">
    <property type="entry name" value="PBPb"/>
    <property type="match status" value="1"/>
</dbReference>
<evidence type="ECO:0000256" key="2">
    <source>
        <dbReference type="ARBA" id="ARBA00022729"/>
    </source>
</evidence>
<name>A0ABM8PXF0_9HYPH</name>
<dbReference type="NCBIfam" id="TIGR03871">
    <property type="entry name" value="ABC_peri_MoxJ_2"/>
    <property type="match status" value="1"/>
</dbReference>
<dbReference type="Gene3D" id="3.40.190.10">
    <property type="entry name" value="Periplasmic binding protein-like II"/>
    <property type="match status" value="2"/>
</dbReference>
<keyword evidence="6" id="KW-1185">Reference proteome</keyword>
<evidence type="ECO:0000313" key="6">
    <source>
        <dbReference type="Proteomes" id="UP000606921"/>
    </source>
</evidence>
<dbReference type="PANTHER" id="PTHR35936">
    <property type="entry name" value="MEMBRANE-BOUND LYTIC MUREIN TRANSGLYCOSYLASE F"/>
    <property type="match status" value="1"/>
</dbReference>
<evidence type="ECO:0000259" key="4">
    <source>
        <dbReference type="SMART" id="SM00062"/>
    </source>
</evidence>
<keyword evidence="2 3" id="KW-0732">Signal</keyword>
<dbReference type="Proteomes" id="UP000606921">
    <property type="component" value="Unassembled WGS sequence"/>
</dbReference>
<dbReference type="Pfam" id="PF13531">
    <property type="entry name" value="SBP_bac_11"/>
    <property type="match status" value="1"/>
</dbReference>